<sequence>MTERTDLVHVAGARPNFPKLAPVHRALANLDVSQKLVHTGQHFDEQMSGVFFRELELPEPDINLGAGGGSGIQQIARAMTELEYLLTELQPKWIVVYGDVNSTVASALVGARMGIPVAHVEAGLRSFDRRMPEEINRIVTDQICDQHFATSQDAVEHLLNEGVLEAGIHFVGNPMIDTLLRNHDRFDVSAIKRKFGLEEPYAVATLHRPSNVDSSDDARNIVGALHSVADVIEIVLPLHPRGRARLLGAGLDDHANVRVVDPLGYVDFMSLVRGSNVTITDSGGVQEETTIFGIPCLTLRENTERPVTISHGTNRLVSRESLGRAVGEVLAAVPQPRSVPPLWDGNAGSRIAVKLHQLL</sequence>
<keyword evidence="1" id="KW-0413">Isomerase</keyword>
<accession>A0ABX5EI33</accession>
<evidence type="ECO:0000313" key="4">
    <source>
        <dbReference type="Proteomes" id="UP000239895"/>
    </source>
</evidence>
<dbReference type="PANTHER" id="PTHR43174">
    <property type="entry name" value="UDP-N-ACETYLGLUCOSAMINE 2-EPIMERASE"/>
    <property type="match status" value="1"/>
</dbReference>
<comment type="similarity">
    <text evidence="1">Belongs to the UDP-N-acetylglucosamine 2-epimerase family.</text>
</comment>
<feature type="domain" description="UDP-N-acetylglucosamine 2-epimerase" evidence="2">
    <location>
        <begin position="31"/>
        <end position="354"/>
    </location>
</feature>
<evidence type="ECO:0000259" key="2">
    <source>
        <dbReference type="Pfam" id="PF02350"/>
    </source>
</evidence>
<evidence type="ECO:0000256" key="1">
    <source>
        <dbReference type="RuleBase" id="RU003513"/>
    </source>
</evidence>
<dbReference type="Pfam" id="PF02350">
    <property type="entry name" value="Epimerase_2"/>
    <property type="match status" value="1"/>
</dbReference>
<evidence type="ECO:0000313" key="3">
    <source>
        <dbReference type="EMBL" id="PRZ08110.1"/>
    </source>
</evidence>
<dbReference type="Proteomes" id="UP000239895">
    <property type="component" value="Unassembled WGS sequence"/>
</dbReference>
<comment type="caution">
    <text evidence="3">The sequence shown here is derived from an EMBL/GenBank/DDBJ whole genome shotgun (WGS) entry which is preliminary data.</text>
</comment>
<dbReference type="EMBL" id="PVTX01000003">
    <property type="protein sequence ID" value="PRZ08110.1"/>
    <property type="molecule type" value="Genomic_DNA"/>
</dbReference>
<reference evidence="3 4" key="1">
    <citation type="submission" date="2018-03" db="EMBL/GenBank/DDBJ databases">
        <title>Comparative analysis of microorganisms from saline springs in Andes Mountain Range, Colombia.</title>
        <authorList>
            <person name="Rubin E."/>
        </authorList>
    </citation>
    <scope>NUCLEOTIDE SEQUENCE [LARGE SCALE GENOMIC DNA]</scope>
    <source>
        <strain evidence="3 4">CG 23</strain>
    </source>
</reference>
<dbReference type="PANTHER" id="PTHR43174:SF1">
    <property type="entry name" value="UDP-N-ACETYLGLUCOSAMINE 2-EPIMERASE"/>
    <property type="match status" value="1"/>
</dbReference>
<dbReference type="InterPro" id="IPR003331">
    <property type="entry name" value="UDP_GlcNAc_Epimerase_2_dom"/>
</dbReference>
<dbReference type="CDD" id="cd03786">
    <property type="entry name" value="GTB_UDP-GlcNAc_2-Epimerase"/>
    <property type="match status" value="1"/>
</dbReference>
<gene>
    <name evidence="3" type="ORF">BCL65_10335</name>
</gene>
<protein>
    <submittedName>
        <fullName evidence="3">UDP-N-acetylglucosamine 2-epimerase (Non-hydrolysing)</fullName>
    </submittedName>
</protein>
<dbReference type="InterPro" id="IPR029767">
    <property type="entry name" value="WecB-like"/>
</dbReference>
<dbReference type="RefSeq" id="WP_106266037.1">
    <property type="nucleotide sequence ID" value="NZ_PVTX01000003.1"/>
</dbReference>
<organism evidence="3 4">
    <name type="scientific">Isoptericola halotolerans</name>
    <dbReference type="NCBI Taxonomy" id="300560"/>
    <lineage>
        <taxon>Bacteria</taxon>
        <taxon>Bacillati</taxon>
        <taxon>Actinomycetota</taxon>
        <taxon>Actinomycetes</taxon>
        <taxon>Micrococcales</taxon>
        <taxon>Promicromonosporaceae</taxon>
        <taxon>Isoptericola</taxon>
    </lineage>
</organism>
<keyword evidence="4" id="KW-1185">Reference proteome</keyword>
<dbReference type="SUPFAM" id="SSF53756">
    <property type="entry name" value="UDP-Glycosyltransferase/glycogen phosphorylase"/>
    <property type="match status" value="1"/>
</dbReference>
<dbReference type="NCBIfam" id="TIGR00236">
    <property type="entry name" value="wecB"/>
    <property type="match status" value="1"/>
</dbReference>
<name>A0ABX5EI33_9MICO</name>
<dbReference type="Gene3D" id="3.40.50.2000">
    <property type="entry name" value="Glycogen Phosphorylase B"/>
    <property type="match status" value="2"/>
</dbReference>
<proteinExistence type="inferred from homology"/>